<dbReference type="EMBL" id="BPLQ01004964">
    <property type="protein sequence ID" value="GIY11818.1"/>
    <property type="molecule type" value="Genomic_DNA"/>
</dbReference>
<sequence length="270" mass="30668">MPPFGTHSVLVNNHRKQRVCHGGRGKSRAHIYSSEGRFDTEKQKSRLAADYSGASLAQVRVGRNAAIVGRSGCHGDGIRGFLPRFRFLPRALPSQREDESLGPINSSERDKRKAVLLFGSSSLACTFSEPSNKRFEDSSLFLYFKHPPCYKRNRTIAVPYGLLILAQCPLSVHIWYYRSRKQRVCHGGRVKRKKADRYFSGRTGRFRKTENPVQLQIIRGRRWLKHAGYKMPLSGEEAVPMATGSALPLFAASTSVTEMKVWHHQLERER</sequence>
<dbReference type="Proteomes" id="UP001054837">
    <property type="component" value="Unassembled WGS sequence"/>
</dbReference>
<evidence type="ECO:0000256" key="1">
    <source>
        <dbReference type="SAM" id="Phobius"/>
    </source>
</evidence>
<keyword evidence="1" id="KW-0472">Membrane</keyword>
<dbReference type="AlphaFoldDB" id="A0AAV4QQ59"/>
<keyword evidence="1" id="KW-1133">Transmembrane helix</keyword>
<protein>
    <submittedName>
        <fullName evidence="2">Uncharacterized protein</fullName>
    </submittedName>
</protein>
<organism evidence="2 3">
    <name type="scientific">Caerostris darwini</name>
    <dbReference type="NCBI Taxonomy" id="1538125"/>
    <lineage>
        <taxon>Eukaryota</taxon>
        <taxon>Metazoa</taxon>
        <taxon>Ecdysozoa</taxon>
        <taxon>Arthropoda</taxon>
        <taxon>Chelicerata</taxon>
        <taxon>Arachnida</taxon>
        <taxon>Araneae</taxon>
        <taxon>Araneomorphae</taxon>
        <taxon>Entelegynae</taxon>
        <taxon>Araneoidea</taxon>
        <taxon>Araneidae</taxon>
        <taxon>Caerostris</taxon>
    </lineage>
</organism>
<evidence type="ECO:0000313" key="3">
    <source>
        <dbReference type="Proteomes" id="UP001054837"/>
    </source>
</evidence>
<accession>A0AAV4QQ59</accession>
<feature type="transmembrane region" description="Helical" evidence="1">
    <location>
        <begin position="157"/>
        <end position="177"/>
    </location>
</feature>
<keyword evidence="1" id="KW-0812">Transmembrane</keyword>
<evidence type="ECO:0000313" key="2">
    <source>
        <dbReference type="EMBL" id="GIY11818.1"/>
    </source>
</evidence>
<gene>
    <name evidence="2" type="ORF">CDAR_583641</name>
</gene>
<keyword evidence="3" id="KW-1185">Reference proteome</keyword>
<comment type="caution">
    <text evidence="2">The sequence shown here is derived from an EMBL/GenBank/DDBJ whole genome shotgun (WGS) entry which is preliminary data.</text>
</comment>
<reference evidence="2 3" key="1">
    <citation type="submission" date="2021-06" db="EMBL/GenBank/DDBJ databases">
        <title>Caerostris darwini draft genome.</title>
        <authorList>
            <person name="Kono N."/>
            <person name="Arakawa K."/>
        </authorList>
    </citation>
    <scope>NUCLEOTIDE SEQUENCE [LARGE SCALE GENOMIC DNA]</scope>
</reference>
<name>A0AAV4QQ59_9ARAC</name>
<proteinExistence type="predicted"/>